<accession>A0AAV0F0C9</accession>
<keyword evidence="2" id="KW-1185">Reference proteome</keyword>
<evidence type="ECO:0000313" key="1">
    <source>
        <dbReference type="EMBL" id="CAH9128945.1"/>
    </source>
</evidence>
<gene>
    <name evidence="1" type="ORF">CEPIT_LOCUS29462</name>
</gene>
<reference evidence="1" key="1">
    <citation type="submission" date="2022-07" db="EMBL/GenBank/DDBJ databases">
        <authorList>
            <person name="Macas J."/>
            <person name="Novak P."/>
            <person name="Neumann P."/>
        </authorList>
    </citation>
    <scope>NUCLEOTIDE SEQUENCE</scope>
</reference>
<feature type="non-terminal residue" evidence="1">
    <location>
        <position position="71"/>
    </location>
</feature>
<organism evidence="1 2">
    <name type="scientific">Cuscuta epithymum</name>
    <dbReference type="NCBI Taxonomy" id="186058"/>
    <lineage>
        <taxon>Eukaryota</taxon>
        <taxon>Viridiplantae</taxon>
        <taxon>Streptophyta</taxon>
        <taxon>Embryophyta</taxon>
        <taxon>Tracheophyta</taxon>
        <taxon>Spermatophyta</taxon>
        <taxon>Magnoliopsida</taxon>
        <taxon>eudicotyledons</taxon>
        <taxon>Gunneridae</taxon>
        <taxon>Pentapetalae</taxon>
        <taxon>asterids</taxon>
        <taxon>lamiids</taxon>
        <taxon>Solanales</taxon>
        <taxon>Convolvulaceae</taxon>
        <taxon>Cuscuteae</taxon>
        <taxon>Cuscuta</taxon>
        <taxon>Cuscuta subgen. Cuscuta</taxon>
    </lineage>
</organism>
<dbReference type="Proteomes" id="UP001152523">
    <property type="component" value="Unassembled WGS sequence"/>
</dbReference>
<evidence type="ECO:0000313" key="2">
    <source>
        <dbReference type="Proteomes" id="UP001152523"/>
    </source>
</evidence>
<name>A0AAV0F0C9_9ASTE</name>
<comment type="caution">
    <text evidence="1">The sequence shown here is derived from an EMBL/GenBank/DDBJ whole genome shotgun (WGS) entry which is preliminary data.</text>
</comment>
<protein>
    <submittedName>
        <fullName evidence="1">Uncharacterized protein</fullName>
    </submittedName>
</protein>
<dbReference type="EMBL" id="CAMAPF010000954">
    <property type="protein sequence ID" value="CAH9128945.1"/>
    <property type="molecule type" value="Genomic_DNA"/>
</dbReference>
<dbReference type="AlphaFoldDB" id="A0AAV0F0C9"/>
<proteinExistence type="predicted"/>
<sequence>MFGKDAVECQNMMLSSGRQESYVPAEIEAVVDVSMLFKVQIKKEQIGNYNSAFSVMKFTRDEALIEKFNVN</sequence>